<dbReference type="GO" id="GO:0016787">
    <property type="term" value="F:hydrolase activity"/>
    <property type="evidence" value="ECO:0007669"/>
    <property type="project" value="UniProtKB-KW"/>
</dbReference>
<evidence type="ECO:0000313" key="9">
    <source>
        <dbReference type="Proteomes" id="UP001164390"/>
    </source>
</evidence>
<dbReference type="PROSITE" id="PS51257">
    <property type="entry name" value="PROKAR_LIPOPROTEIN"/>
    <property type="match status" value="1"/>
</dbReference>
<dbReference type="AlphaFoldDB" id="A0AA46TDR0"/>
<evidence type="ECO:0000256" key="2">
    <source>
        <dbReference type="ARBA" id="ARBA00022729"/>
    </source>
</evidence>
<feature type="domain" description="AB hydrolase-1" evidence="6">
    <location>
        <begin position="108"/>
        <end position="286"/>
    </location>
</feature>
<evidence type="ECO:0000256" key="1">
    <source>
        <dbReference type="ARBA" id="ARBA00010088"/>
    </source>
</evidence>
<gene>
    <name evidence="8" type="ORF">L0C25_12565</name>
</gene>
<feature type="region of interest" description="Disordered" evidence="4">
    <location>
        <begin position="23"/>
        <end position="53"/>
    </location>
</feature>
<evidence type="ECO:0000259" key="6">
    <source>
        <dbReference type="Pfam" id="PF00561"/>
    </source>
</evidence>
<comment type="similarity">
    <text evidence="1">Belongs to the peptidase S33 family.</text>
</comment>
<feature type="domain" description="Peptidase S33 tripeptidyl aminopeptidase-like C-terminal" evidence="7">
    <location>
        <begin position="414"/>
        <end position="516"/>
    </location>
</feature>
<name>A0AA46TDR0_9ACTN</name>
<dbReference type="RefSeq" id="WP_271631996.1">
    <property type="nucleotide sequence ID" value="NZ_CP094970.1"/>
</dbReference>
<evidence type="ECO:0000313" key="8">
    <source>
        <dbReference type="EMBL" id="UYM03391.1"/>
    </source>
</evidence>
<sequence>MPSRRRARIAAGLLLVTLVAAGCTDDDSPSADPSSDPTTAETETQPADSGVPAELRPYYRQQVDWSSCSQGDCATVKVPVDYAEPGGETTELALARRPADDPDKRLGTLFINPGGPGGSGIDYLQTFTDQASDDVLARYDIIGFDPRGVGTSDPVECVDDEELDKIVAADPDPDTSAETKAYVDSVVSMGKGCLAGSGALAENMSTIDVAKDLDVLRGLVGDELLTYAGASYGTFIGSTYAELFPKKVGRMVLDGAIDPSLSLREATMAQAGGFEGALRAYAEDCVSGGESCPLGDDVDAGMQKIGDFLEKLDDSPVETGDTNRPLTRSLAFYGIALPLYDEQAWPALSQALGNAFGGDGALLLQYSDLYFDRTSGGYESNQFEAQSAVNCLDTSEDVSPADIRKAVPAYEKAAPVFGEIFAWSELTCGQWPIESAHKPLDIDGSGAAPILVVGTTRDPATPYEQAVSLAKELDSGVLLSRDGDGHTAYHRGNACIDETIDAYLLDGDVPDDGKEC</sequence>
<evidence type="ECO:0000256" key="3">
    <source>
        <dbReference type="ARBA" id="ARBA00022801"/>
    </source>
</evidence>
<feature type="signal peptide" evidence="5">
    <location>
        <begin position="1"/>
        <end position="21"/>
    </location>
</feature>
<evidence type="ECO:0000259" key="7">
    <source>
        <dbReference type="Pfam" id="PF08386"/>
    </source>
</evidence>
<reference evidence="8" key="1">
    <citation type="submission" date="2022-01" db="EMBL/GenBank/DDBJ databases">
        <title>Nocardioidaceae gen. sp. A5X3R13.</title>
        <authorList>
            <person name="Lopez Marin M.A."/>
            <person name="Uhlik O."/>
        </authorList>
    </citation>
    <scope>NUCLEOTIDE SEQUENCE</scope>
    <source>
        <strain evidence="8">A5X3R13</strain>
    </source>
</reference>
<keyword evidence="9" id="KW-1185">Reference proteome</keyword>
<dbReference type="Gene3D" id="3.40.50.1820">
    <property type="entry name" value="alpha/beta hydrolase"/>
    <property type="match status" value="1"/>
</dbReference>
<dbReference type="InterPro" id="IPR029058">
    <property type="entry name" value="AB_hydrolase_fold"/>
</dbReference>
<dbReference type="EMBL" id="CP094970">
    <property type="protein sequence ID" value="UYM03391.1"/>
    <property type="molecule type" value="Genomic_DNA"/>
</dbReference>
<evidence type="ECO:0000256" key="5">
    <source>
        <dbReference type="SAM" id="SignalP"/>
    </source>
</evidence>
<dbReference type="PANTHER" id="PTHR43248:SF29">
    <property type="entry name" value="TRIPEPTIDYL AMINOPEPTIDASE"/>
    <property type="match status" value="1"/>
</dbReference>
<accession>A0AA46TDR0</accession>
<dbReference type="InterPro" id="IPR013595">
    <property type="entry name" value="Pept_S33_TAP-like_C"/>
</dbReference>
<dbReference type="InterPro" id="IPR000073">
    <property type="entry name" value="AB_hydrolase_1"/>
</dbReference>
<organism evidence="8 9">
    <name type="scientific">Solicola gregarius</name>
    <dbReference type="NCBI Taxonomy" id="2908642"/>
    <lineage>
        <taxon>Bacteria</taxon>
        <taxon>Bacillati</taxon>
        <taxon>Actinomycetota</taxon>
        <taxon>Actinomycetes</taxon>
        <taxon>Propionibacteriales</taxon>
        <taxon>Nocardioidaceae</taxon>
        <taxon>Solicola</taxon>
    </lineage>
</organism>
<evidence type="ECO:0000256" key="4">
    <source>
        <dbReference type="SAM" id="MobiDB-lite"/>
    </source>
</evidence>
<dbReference type="PANTHER" id="PTHR43248">
    <property type="entry name" value="2-SUCCINYL-6-HYDROXY-2,4-CYCLOHEXADIENE-1-CARBOXYLATE SYNTHASE"/>
    <property type="match status" value="1"/>
</dbReference>
<keyword evidence="3 8" id="KW-0378">Hydrolase</keyword>
<dbReference type="SUPFAM" id="SSF53474">
    <property type="entry name" value="alpha/beta-Hydrolases"/>
    <property type="match status" value="1"/>
</dbReference>
<dbReference type="Pfam" id="PF00561">
    <property type="entry name" value="Abhydrolase_1"/>
    <property type="match status" value="1"/>
</dbReference>
<keyword evidence="2 5" id="KW-0732">Signal</keyword>
<dbReference type="Proteomes" id="UP001164390">
    <property type="component" value="Chromosome"/>
</dbReference>
<dbReference type="InterPro" id="IPR051601">
    <property type="entry name" value="Serine_prot/Carboxylest_S33"/>
</dbReference>
<feature type="chain" id="PRO_5041373805" evidence="5">
    <location>
        <begin position="22"/>
        <end position="516"/>
    </location>
</feature>
<dbReference type="Pfam" id="PF08386">
    <property type="entry name" value="Abhydrolase_4"/>
    <property type="match status" value="1"/>
</dbReference>
<protein>
    <submittedName>
        <fullName evidence="8">Alpha/beta hydrolase</fullName>
    </submittedName>
</protein>
<dbReference type="KEGG" id="sgrg:L0C25_12565"/>
<feature type="compositionally biased region" description="Low complexity" evidence="4">
    <location>
        <begin position="30"/>
        <end position="40"/>
    </location>
</feature>
<proteinExistence type="inferred from homology"/>